<dbReference type="Proteomes" id="UP000476064">
    <property type="component" value="Chromosome"/>
</dbReference>
<accession>A0A6C0G0W4</accession>
<dbReference type="KEGG" id="plyc:GXP70_15955"/>
<sequence length="156" mass="17639">MPPRMSGGGTKLPQLYSLQLERMIAHGLSANKIMDLLRAGAESEAELTEAVDPNVKWERLLTFAQDNLQLMESAVSDGYRFPFITIGGIKNLLAIKYRKREGADYRFPGDRIEGLRLNGAELELLRSMIPAYWVFTRGDSQFGEDRHEITIALQRP</sequence>
<gene>
    <name evidence="1" type="ORF">GXP70_15955</name>
</gene>
<reference evidence="1 2" key="1">
    <citation type="submission" date="2020-01" db="EMBL/GenBank/DDBJ databases">
        <title>Paenibacillus sp. nov., isolated from tomato rhizosphere.</title>
        <authorList>
            <person name="Weon H.-Y."/>
            <person name="Lee S.A."/>
        </authorList>
    </citation>
    <scope>NUCLEOTIDE SEQUENCE [LARGE SCALE GENOMIC DNA]</scope>
    <source>
        <strain evidence="1 2">12200R-189</strain>
    </source>
</reference>
<keyword evidence="2" id="KW-1185">Reference proteome</keyword>
<name>A0A6C0G0W4_9BACL</name>
<dbReference type="EMBL" id="CP048209">
    <property type="protein sequence ID" value="QHT61301.1"/>
    <property type="molecule type" value="Genomic_DNA"/>
</dbReference>
<evidence type="ECO:0000313" key="1">
    <source>
        <dbReference type="EMBL" id="QHT61301.1"/>
    </source>
</evidence>
<dbReference type="AlphaFoldDB" id="A0A6C0G0W4"/>
<evidence type="ECO:0000313" key="2">
    <source>
        <dbReference type="Proteomes" id="UP000476064"/>
    </source>
</evidence>
<proteinExistence type="predicted"/>
<dbReference type="RefSeq" id="WP_162357740.1">
    <property type="nucleotide sequence ID" value="NZ_CP048209.1"/>
</dbReference>
<organism evidence="1 2">
    <name type="scientific">Paenibacillus lycopersici</name>
    <dbReference type="NCBI Taxonomy" id="2704462"/>
    <lineage>
        <taxon>Bacteria</taxon>
        <taxon>Bacillati</taxon>
        <taxon>Bacillota</taxon>
        <taxon>Bacilli</taxon>
        <taxon>Bacillales</taxon>
        <taxon>Paenibacillaceae</taxon>
        <taxon>Paenibacillus</taxon>
    </lineage>
</organism>
<protein>
    <submittedName>
        <fullName evidence="1">Uncharacterized protein</fullName>
    </submittedName>
</protein>